<dbReference type="SUPFAM" id="SSF143081">
    <property type="entry name" value="BB1717-like"/>
    <property type="match status" value="1"/>
</dbReference>
<comment type="caution">
    <text evidence="2">The sequence shown here is derived from an EMBL/GenBank/DDBJ whole genome shotgun (WGS) entry which is preliminary data.</text>
</comment>
<dbReference type="EMBL" id="RBPQ01000137">
    <property type="protein sequence ID" value="RMO27584.1"/>
    <property type="molecule type" value="Genomic_DNA"/>
</dbReference>
<reference evidence="2 3" key="1">
    <citation type="submission" date="2018-08" db="EMBL/GenBank/DDBJ databases">
        <title>Recombination of ecologically and evolutionarily significant loci maintains genetic cohesion in the Pseudomonas syringae species complex.</title>
        <authorList>
            <person name="Dillon M."/>
            <person name="Thakur S."/>
            <person name="Almeida R.N.D."/>
            <person name="Weir B.S."/>
            <person name="Guttman D.S."/>
        </authorList>
    </citation>
    <scope>NUCLEOTIDE SEQUENCE [LARGE SCALE GENOMIC DNA]</scope>
    <source>
        <strain evidence="2 3">ICMP 2788</strain>
    </source>
</reference>
<protein>
    <recommendedName>
        <fullName evidence="4">Abasic site processing protein</fullName>
    </recommendedName>
</protein>
<organism evidence="2 3">
    <name type="scientific">Pseudomonas syringae pv. pisi</name>
    <dbReference type="NCBI Taxonomy" id="59510"/>
    <lineage>
        <taxon>Bacteria</taxon>
        <taxon>Pseudomonadati</taxon>
        <taxon>Pseudomonadota</taxon>
        <taxon>Gammaproteobacteria</taxon>
        <taxon>Pseudomonadales</taxon>
        <taxon>Pseudomonadaceae</taxon>
        <taxon>Pseudomonas</taxon>
        <taxon>Pseudomonas syringae</taxon>
    </lineage>
</organism>
<dbReference type="AlphaFoldDB" id="A0A3M2WCL6"/>
<accession>A0A3M2WCL6</accession>
<dbReference type="InterPro" id="IPR036590">
    <property type="entry name" value="SRAP-like"/>
</dbReference>
<evidence type="ECO:0000256" key="1">
    <source>
        <dbReference type="SAM" id="MobiDB-lite"/>
    </source>
</evidence>
<evidence type="ECO:0000313" key="2">
    <source>
        <dbReference type="EMBL" id="RMO27584.1"/>
    </source>
</evidence>
<dbReference type="GO" id="GO:0003697">
    <property type="term" value="F:single-stranded DNA binding"/>
    <property type="evidence" value="ECO:0007669"/>
    <property type="project" value="InterPro"/>
</dbReference>
<dbReference type="Gene3D" id="3.90.1680.10">
    <property type="entry name" value="SOS response associated peptidase-like"/>
    <property type="match status" value="1"/>
</dbReference>
<name>A0A3M2WCL6_PSESJ</name>
<evidence type="ECO:0008006" key="4">
    <source>
        <dbReference type="Google" id="ProtNLM"/>
    </source>
</evidence>
<evidence type="ECO:0000313" key="3">
    <source>
        <dbReference type="Proteomes" id="UP000276886"/>
    </source>
</evidence>
<dbReference type="InterPro" id="IPR003738">
    <property type="entry name" value="SRAP"/>
</dbReference>
<dbReference type="Proteomes" id="UP000276886">
    <property type="component" value="Unassembled WGS sequence"/>
</dbReference>
<sequence length="84" mass="9517">MTGKFLKELWPNGPALAPANGWFEWAKDPDDPKKKKLYFILVKSQKPMFFAALTQLRASLEPHEGDGLKLQTEKSPLQSIAKFT</sequence>
<dbReference type="Pfam" id="PF02586">
    <property type="entry name" value="SRAP"/>
    <property type="match status" value="1"/>
</dbReference>
<feature type="region of interest" description="Disordered" evidence="1">
    <location>
        <begin position="65"/>
        <end position="84"/>
    </location>
</feature>
<proteinExistence type="predicted"/>
<dbReference type="GO" id="GO:0106300">
    <property type="term" value="P:protein-DNA covalent cross-linking repair"/>
    <property type="evidence" value="ECO:0007669"/>
    <property type="project" value="InterPro"/>
</dbReference>
<gene>
    <name evidence="2" type="ORF">ALQ44_00269</name>
</gene>